<evidence type="ECO:0000313" key="2">
    <source>
        <dbReference type="Proteomes" id="UP000651156"/>
    </source>
</evidence>
<proteinExistence type="predicted"/>
<sequence>MNSLQENREAIAFGNNHLFWYCDVKAEANCIAPFGYSYAGLLRRTSNTVLF</sequence>
<organism evidence="1 2">
    <name type="scientific">Gloeocapsopsis crepidinum LEGE 06123</name>
    <dbReference type="NCBI Taxonomy" id="588587"/>
    <lineage>
        <taxon>Bacteria</taxon>
        <taxon>Bacillati</taxon>
        <taxon>Cyanobacteriota</taxon>
        <taxon>Cyanophyceae</taxon>
        <taxon>Oscillatoriophycideae</taxon>
        <taxon>Chroococcales</taxon>
        <taxon>Chroococcaceae</taxon>
        <taxon>Gloeocapsopsis</taxon>
    </lineage>
</organism>
<keyword evidence="2" id="KW-1185">Reference proteome</keyword>
<dbReference type="Proteomes" id="UP000651156">
    <property type="component" value="Unassembled WGS sequence"/>
</dbReference>
<gene>
    <name evidence="1" type="ORF">IQ230_00045</name>
</gene>
<evidence type="ECO:0000313" key="1">
    <source>
        <dbReference type="EMBL" id="MBE9188782.1"/>
    </source>
</evidence>
<dbReference type="RefSeq" id="WP_193929643.1">
    <property type="nucleotide sequence ID" value="NZ_CAWPMZ010000041.1"/>
</dbReference>
<protein>
    <submittedName>
        <fullName evidence="1">Uncharacterized protein</fullName>
    </submittedName>
</protein>
<comment type="caution">
    <text evidence="1">The sequence shown here is derived from an EMBL/GenBank/DDBJ whole genome shotgun (WGS) entry which is preliminary data.</text>
</comment>
<reference evidence="1 2" key="1">
    <citation type="submission" date="2020-10" db="EMBL/GenBank/DDBJ databases">
        <authorList>
            <person name="Castelo-Branco R."/>
            <person name="Eusebio N."/>
            <person name="Adriana R."/>
            <person name="Vieira A."/>
            <person name="Brugerolle De Fraissinette N."/>
            <person name="Rezende De Castro R."/>
            <person name="Schneider M.P."/>
            <person name="Vasconcelos V."/>
            <person name="Leao P.N."/>
        </authorList>
    </citation>
    <scope>NUCLEOTIDE SEQUENCE [LARGE SCALE GENOMIC DNA]</scope>
    <source>
        <strain evidence="1 2">LEGE 06123</strain>
    </source>
</reference>
<accession>A0ABR9UKG1</accession>
<name>A0ABR9UKG1_9CHRO</name>
<dbReference type="EMBL" id="JADEWN010000001">
    <property type="protein sequence ID" value="MBE9188782.1"/>
    <property type="molecule type" value="Genomic_DNA"/>
</dbReference>